<accession>A0A8H4RXD2</accession>
<keyword evidence="3" id="KW-1185">Reference proteome</keyword>
<evidence type="ECO:0000313" key="3">
    <source>
        <dbReference type="Proteomes" id="UP000566819"/>
    </source>
</evidence>
<reference evidence="2 3" key="1">
    <citation type="submission" date="2020-03" db="EMBL/GenBank/DDBJ databases">
        <title>Draft Genome Sequence of Cudoniella acicularis.</title>
        <authorList>
            <person name="Buettner E."/>
            <person name="Kellner H."/>
        </authorList>
    </citation>
    <scope>NUCLEOTIDE SEQUENCE [LARGE SCALE GENOMIC DNA]</scope>
    <source>
        <strain evidence="2 3">DSM 108380</strain>
    </source>
</reference>
<dbReference type="PRINTS" id="PR00111">
    <property type="entry name" value="ABHYDROLASE"/>
</dbReference>
<dbReference type="AlphaFoldDB" id="A0A8H4RXD2"/>
<dbReference type="PANTHER" id="PTHR43798">
    <property type="entry name" value="MONOACYLGLYCEROL LIPASE"/>
    <property type="match status" value="1"/>
</dbReference>
<feature type="domain" description="AB hydrolase-1" evidence="1">
    <location>
        <begin position="32"/>
        <end position="259"/>
    </location>
</feature>
<evidence type="ECO:0000259" key="1">
    <source>
        <dbReference type="Pfam" id="PF12697"/>
    </source>
</evidence>
<dbReference type="Pfam" id="PF12697">
    <property type="entry name" value="Abhydrolase_6"/>
    <property type="match status" value="1"/>
</dbReference>
<dbReference type="PANTHER" id="PTHR43798:SF5">
    <property type="entry name" value="MONOACYLGLYCEROL LIPASE ABHD6"/>
    <property type="match status" value="1"/>
</dbReference>
<dbReference type="InterPro" id="IPR050266">
    <property type="entry name" value="AB_hydrolase_sf"/>
</dbReference>
<dbReference type="InterPro" id="IPR000073">
    <property type="entry name" value="AB_hydrolase_1"/>
</dbReference>
<evidence type="ECO:0000313" key="2">
    <source>
        <dbReference type="EMBL" id="KAF4636699.1"/>
    </source>
</evidence>
<dbReference type="OrthoDB" id="2498029at2759"/>
<name>A0A8H4RXD2_9HELO</name>
<comment type="caution">
    <text evidence="2">The sequence shown here is derived from an EMBL/GenBank/DDBJ whole genome shotgun (WGS) entry which is preliminary data.</text>
</comment>
<dbReference type="Gene3D" id="3.40.50.1820">
    <property type="entry name" value="alpha/beta hydrolase"/>
    <property type="match status" value="1"/>
</dbReference>
<sequence length="407" mass="43871">MPFMPIGPKSSPRNVFYTDDAQTGTGPSLTTVFIHGLGSSSCFYKPIVPALLAFTRCIALDTSGSGLSKLTSSAEAIHKIAEDVICLIEELKIQGTVTLVGHSMGGIVASYIAANYRNITASVVLLGPVQPTLALAEVFTKRIETVKNDGLEALANTIPTAATGSKSSSLHHAFIRSLILSTPQRGYTALCKAISNADPPNYPRIKVPLLLIAGAEDKTSPLESSKAILNAYGTSAEWKRIEVLEGVGHWHCIEAPEEVDFVRVLENPQSSYPEISTLPRSSNFLEFSTISQSVILNQLHPHLTAECTHLLNSQSIKQHKPGNIILMLIPLVPTIRLLKRHFLSASRALETVGSTCAATVSCRLVSFFHLISGASASLLGGHFASYTTDHRLKKEPRPFHGWSVVSI</sequence>
<dbReference type="SUPFAM" id="SSF53474">
    <property type="entry name" value="alpha/beta-Hydrolases"/>
    <property type="match status" value="1"/>
</dbReference>
<dbReference type="Proteomes" id="UP000566819">
    <property type="component" value="Unassembled WGS sequence"/>
</dbReference>
<protein>
    <recommendedName>
        <fullName evidence="1">AB hydrolase-1 domain-containing protein</fullName>
    </recommendedName>
</protein>
<gene>
    <name evidence="2" type="ORF">G7Y89_g1385</name>
</gene>
<dbReference type="EMBL" id="JAAMPI010000053">
    <property type="protein sequence ID" value="KAF4636699.1"/>
    <property type="molecule type" value="Genomic_DNA"/>
</dbReference>
<proteinExistence type="predicted"/>
<organism evidence="2 3">
    <name type="scientific">Cudoniella acicularis</name>
    <dbReference type="NCBI Taxonomy" id="354080"/>
    <lineage>
        <taxon>Eukaryota</taxon>
        <taxon>Fungi</taxon>
        <taxon>Dikarya</taxon>
        <taxon>Ascomycota</taxon>
        <taxon>Pezizomycotina</taxon>
        <taxon>Leotiomycetes</taxon>
        <taxon>Helotiales</taxon>
        <taxon>Tricladiaceae</taxon>
        <taxon>Cudoniella</taxon>
    </lineage>
</organism>
<dbReference type="InterPro" id="IPR029058">
    <property type="entry name" value="AB_hydrolase_fold"/>
</dbReference>
<dbReference type="GO" id="GO:0047372">
    <property type="term" value="F:monoacylglycerol lipase activity"/>
    <property type="evidence" value="ECO:0007669"/>
    <property type="project" value="TreeGrafter"/>
</dbReference>
<dbReference type="GO" id="GO:0016020">
    <property type="term" value="C:membrane"/>
    <property type="evidence" value="ECO:0007669"/>
    <property type="project" value="TreeGrafter"/>
</dbReference>
<dbReference type="GO" id="GO:0046464">
    <property type="term" value="P:acylglycerol catabolic process"/>
    <property type="evidence" value="ECO:0007669"/>
    <property type="project" value="TreeGrafter"/>
</dbReference>